<sequence length="295" mass="32023">MASVSSPAFTQRVVQAMRSLYPEELADRAWDNVGLLQDNVAPASGDVPRRVLLTNDLTERVAEEAVKKGVSVIVSYHPFIFRGLKSITTNEPHQRIILRLAQANIAVYSPHTAVDAAPSGLNDWLADILPSHNIPLSSRSIAQPLRTPAPPGFEQSGYGRLLTLSQPTSLSSIVKAYASGLGSFRHVIVSPPHNASDPKEALIRSVAVCAGSGADVFKDVDADCYVTGEMSHHVALRLGMLGKAVVMVLHSNSERGYLKGVMKPRLEELLKEEGAEVIVSEEDRDPFEIWDVSEL</sequence>
<dbReference type="STRING" id="759272.G0S2E4"/>
<dbReference type="KEGG" id="cthr:CTHT_0016940"/>
<dbReference type="InterPro" id="IPR036069">
    <property type="entry name" value="DUF34/NIF3_sf"/>
</dbReference>
<feature type="binding site" evidence="2">
    <location>
        <position position="115"/>
    </location>
    <ligand>
        <name>a divalent metal cation</name>
        <dbReference type="ChEBI" id="CHEBI:60240"/>
        <label>1</label>
    </ligand>
</feature>
<dbReference type="FunFam" id="3.40.1390.30:FF:000001">
    <property type="entry name" value="GTP cyclohydrolase 1 type 2"/>
    <property type="match status" value="1"/>
</dbReference>
<evidence type="ECO:0000256" key="1">
    <source>
        <dbReference type="ARBA" id="ARBA00006964"/>
    </source>
</evidence>
<dbReference type="OMA" id="NFDKTHL"/>
<evidence type="ECO:0000313" key="4">
    <source>
        <dbReference type="Proteomes" id="UP000008066"/>
    </source>
</evidence>
<comment type="similarity">
    <text evidence="1">Belongs to the GTP cyclohydrolase I type 2/NIF3 family.</text>
</comment>
<accession>G0S2E4</accession>
<dbReference type="InterPro" id="IPR002678">
    <property type="entry name" value="DUF34/NIF3"/>
</dbReference>
<dbReference type="EMBL" id="GL988040">
    <property type="protein sequence ID" value="EGS22177.1"/>
    <property type="molecule type" value="Genomic_DNA"/>
</dbReference>
<dbReference type="SUPFAM" id="SSF102705">
    <property type="entry name" value="NIF3 (NGG1p interacting factor 3)-like"/>
    <property type="match status" value="1"/>
</dbReference>
<dbReference type="Pfam" id="PF01784">
    <property type="entry name" value="DUF34_NIF3"/>
    <property type="match status" value="1"/>
</dbReference>
<organism evidence="4">
    <name type="scientific">Chaetomium thermophilum (strain DSM 1495 / CBS 144.50 / IMI 039719)</name>
    <name type="common">Thermochaetoides thermophila</name>
    <dbReference type="NCBI Taxonomy" id="759272"/>
    <lineage>
        <taxon>Eukaryota</taxon>
        <taxon>Fungi</taxon>
        <taxon>Dikarya</taxon>
        <taxon>Ascomycota</taxon>
        <taxon>Pezizomycotina</taxon>
        <taxon>Sordariomycetes</taxon>
        <taxon>Sordariomycetidae</taxon>
        <taxon>Sordariales</taxon>
        <taxon>Chaetomiaceae</taxon>
        <taxon>Thermochaetoides</taxon>
    </lineage>
</organism>
<proteinExistence type="inferred from homology"/>
<dbReference type="HOGENOM" id="CLU_037423_0_1_1"/>
<evidence type="ECO:0000256" key="2">
    <source>
        <dbReference type="PIRSR" id="PIRSR602678-1"/>
    </source>
</evidence>
<feature type="binding site" evidence="2">
    <location>
        <position position="77"/>
    </location>
    <ligand>
        <name>a divalent metal cation</name>
        <dbReference type="ChEBI" id="CHEBI:60240"/>
        <label>1</label>
    </ligand>
</feature>
<reference evidence="3 4" key="1">
    <citation type="journal article" date="2011" name="Cell">
        <title>Insight into structure and assembly of the nuclear pore complex by utilizing the genome of a eukaryotic thermophile.</title>
        <authorList>
            <person name="Amlacher S."/>
            <person name="Sarges P."/>
            <person name="Flemming D."/>
            <person name="van Noort V."/>
            <person name="Kunze R."/>
            <person name="Devos D.P."/>
            <person name="Arumugam M."/>
            <person name="Bork P."/>
            <person name="Hurt E."/>
        </authorList>
    </citation>
    <scope>NUCLEOTIDE SEQUENCE [LARGE SCALE GENOMIC DNA]</scope>
    <source>
        <strain evidence="4">DSM 1495 / CBS 144.50 / IMI 039719</strain>
    </source>
</reference>
<dbReference type="GeneID" id="18255732"/>
<dbReference type="GO" id="GO:0046872">
    <property type="term" value="F:metal ion binding"/>
    <property type="evidence" value="ECO:0007669"/>
    <property type="project" value="UniProtKB-KW"/>
</dbReference>
<name>G0S2E4_CHATD</name>
<dbReference type="NCBIfam" id="TIGR00486">
    <property type="entry name" value="YbgI_SA1388"/>
    <property type="match status" value="1"/>
</dbReference>
<feature type="binding site" evidence="2">
    <location>
        <position position="254"/>
    </location>
    <ligand>
        <name>a divalent metal cation</name>
        <dbReference type="ChEBI" id="CHEBI:60240"/>
        <label>1</label>
    </ligand>
</feature>
<dbReference type="GO" id="GO:0005739">
    <property type="term" value="C:mitochondrion"/>
    <property type="evidence" value="ECO:0007669"/>
    <property type="project" value="TreeGrafter"/>
</dbReference>
<dbReference type="Gene3D" id="3.40.1390.30">
    <property type="entry name" value="NIF3 (NGG1p interacting factor 3)-like"/>
    <property type="match status" value="1"/>
</dbReference>
<dbReference type="OrthoDB" id="3345469at2759"/>
<dbReference type="PANTHER" id="PTHR13799:SF13">
    <property type="entry name" value="NIF3-LIKE PROTEIN 1"/>
    <property type="match status" value="1"/>
</dbReference>
<evidence type="ECO:0000313" key="3">
    <source>
        <dbReference type="EMBL" id="EGS22177.1"/>
    </source>
</evidence>
<gene>
    <name evidence="3" type="ORF">CTHT_0016940</name>
</gene>
<feature type="binding site" evidence="2">
    <location>
        <position position="250"/>
    </location>
    <ligand>
        <name>a divalent metal cation</name>
        <dbReference type="ChEBI" id="CHEBI:60240"/>
        <label>1</label>
    </ligand>
</feature>
<dbReference type="AlphaFoldDB" id="G0S2E4"/>
<dbReference type="PANTHER" id="PTHR13799">
    <property type="entry name" value="NGG1 INTERACTING FACTOR 3"/>
    <property type="match status" value="1"/>
</dbReference>
<keyword evidence="4" id="KW-1185">Reference proteome</keyword>
<keyword evidence="2" id="KW-0479">Metal-binding</keyword>
<dbReference type="RefSeq" id="XP_006692196.1">
    <property type="nucleotide sequence ID" value="XM_006692133.1"/>
</dbReference>
<dbReference type="Proteomes" id="UP000008066">
    <property type="component" value="Unassembled WGS sequence"/>
</dbReference>
<protein>
    <submittedName>
        <fullName evidence="3">Putative NGG1 interacting factor</fullName>
    </submittedName>
</protein>
<dbReference type="eggNOG" id="KOG4131">
    <property type="taxonomic scope" value="Eukaryota"/>
</dbReference>